<name>A0A0G4ETH4_VITBC</name>
<keyword evidence="2" id="KW-1185">Reference proteome</keyword>
<organism evidence="1 2">
    <name type="scientific">Vitrella brassicaformis (strain CCMP3155)</name>
    <dbReference type="NCBI Taxonomy" id="1169540"/>
    <lineage>
        <taxon>Eukaryota</taxon>
        <taxon>Sar</taxon>
        <taxon>Alveolata</taxon>
        <taxon>Colpodellida</taxon>
        <taxon>Vitrellaceae</taxon>
        <taxon>Vitrella</taxon>
    </lineage>
</organism>
<dbReference type="InParanoid" id="A0A0G4ETH4"/>
<proteinExistence type="predicted"/>
<evidence type="ECO:0000313" key="2">
    <source>
        <dbReference type="Proteomes" id="UP000041254"/>
    </source>
</evidence>
<evidence type="ECO:0000313" key="1">
    <source>
        <dbReference type="EMBL" id="CEM01744.1"/>
    </source>
</evidence>
<dbReference type="VEuPathDB" id="CryptoDB:Vbra_8189"/>
<sequence length="86" mass="9483">MDVSVDVPEDLGDGDAAGEFGIACVKSLLKIRGIKELWFQPTPNEAFKRLVNERTNGDAIEGLEGRYAISWGGYQKNMLILKPLDT</sequence>
<protein>
    <submittedName>
        <fullName evidence="1">Uncharacterized protein</fullName>
    </submittedName>
</protein>
<accession>A0A0G4ETH4</accession>
<reference evidence="1 2" key="1">
    <citation type="submission" date="2014-11" db="EMBL/GenBank/DDBJ databases">
        <authorList>
            <person name="Zhu J."/>
            <person name="Qi W."/>
            <person name="Song R."/>
        </authorList>
    </citation>
    <scope>NUCLEOTIDE SEQUENCE [LARGE SCALE GENOMIC DNA]</scope>
</reference>
<gene>
    <name evidence="1" type="ORF">Vbra_8189</name>
</gene>
<dbReference type="EMBL" id="CDMY01000309">
    <property type="protein sequence ID" value="CEM01744.1"/>
    <property type="molecule type" value="Genomic_DNA"/>
</dbReference>
<dbReference type="Proteomes" id="UP000041254">
    <property type="component" value="Unassembled WGS sequence"/>
</dbReference>
<dbReference type="AlphaFoldDB" id="A0A0G4ETH4"/>